<dbReference type="InterPro" id="IPR006885">
    <property type="entry name" value="NADH_UbQ_FeS_4_mit-like"/>
</dbReference>
<dbReference type="InterPro" id="IPR038532">
    <property type="entry name" value="NDUFS4-like_sf"/>
</dbReference>
<dbReference type="Gene3D" id="3.30.160.190">
    <property type="entry name" value="atu1810 like domain"/>
    <property type="match status" value="1"/>
</dbReference>
<evidence type="ECO:0000256" key="4">
    <source>
        <dbReference type="ARBA" id="ARBA00022946"/>
    </source>
</evidence>
<evidence type="ECO:0000256" key="1">
    <source>
        <dbReference type="ARBA" id="ARBA00004370"/>
    </source>
</evidence>
<keyword evidence="2" id="KW-0813">Transport</keyword>
<keyword evidence="9" id="KW-1185">Reference proteome</keyword>
<gene>
    <name evidence="8" type="ORF">LV82_00693</name>
</gene>
<feature type="region of interest" description="Disordered" evidence="7">
    <location>
        <begin position="152"/>
        <end position="184"/>
    </location>
</feature>
<evidence type="ECO:0000256" key="6">
    <source>
        <dbReference type="ARBA" id="ARBA00023136"/>
    </source>
</evidence>
<dbReference type="EMBL" id="PRDS01000002">
    <property type="protein sequence ID" value="PPB81485.1"/>
    <property type="molecule type" value="Genomic_DNA"/>
</dbReference>
<keyword evidence="6" id="KW-0472">Membrane</keyword>
<sequence>MSQGHNRPPYRPRIPGTDLVSDDVPMAIIYRPSRSATQSGPRRDEWILEFEPWSDGGIDPLMGWRQGTDPYRTIRLRFPDRTSAVDFAERQNWRYIVREDPPRRRNPWAGRSAHRLYRGADAPGASWIGGLPRPGSAHDLYRGVEAEGARDLNADSFDPVLEADEESFPASDPPAWTGTTIRHK</sequence>
<dbReference type="Proteomes" id="UP000239736">
    <property type="component" value="Unassembled WGS sequence"/>
</dbReference>
<organism evidence="8 9">
    <name type="scientific">Albidovulum inexpectatum</name>
    <dbReference type="NCBI Taxonomy" id="196587"/>
    <lineage>
        <taxon>Bacteria</taxon>
        <taxon>Pseudomonadati</taxon>
        <taxon>Pseudomonadota</taxon>
        <taxon>Alphaproteobacteria</taxon>
        <taxon>Rhodobacterales</taxon>
        <taxon>Paracoccaceae</taxon>
        <taxon>Albidovulum</taxon>
    </lineage>
</organism>
<evidence type="ECO:0000256" key="2">
    <source>
        <dbReference type="ARBA" id="ARBA00022448"/>
    </source>
</evidence>
<dbReference type="OrthoDB" id="7267013at2"/>
<evidence type="ECO:0000256" key="3">
    <source>
        <dbReference type="ARBA" id="ARBA00022660"/>
    </source>
</evidence>
<keyword evidence="5" id="KW-0249">Electron transport</keyword>
<evidence type="ECO:0000256" key="5">
    <source>
        <dbReference type="ARBA" id="ARBA00022982"/>
    </source>
</evidence>
<protein>
    <submittedName>
        <fullName evidence="8">ETC complex I subunit-like protein</fullName>
    </submittedName>
</protein>
<comment type="subcellular location">
    <subcellularLocation>
        <location evidence="1">Membrane</location>
    </subcellularLocation>
</comment>
<accession>A0A2S5JJQ5</accession>
<evidence type="ECO:0000313" key="9">
    <source>
        <dbReference type="Proteomes" id="UP000239736"/>
    </source>
</evidence>
<dbReference type="AlphaFoldDB" id="A0A2S5JJQ5"/>
<reference evidence="8 9" key="1">
    <citation type="submission" date="2018-01" db="EMBL/GenBank/DDBJ databases">
        <title>Genomic Encyclopedia of Archaeal and Bacterial Type Strains, Phase II (KMG-II): from individual species to whole genera.</title>
        <authorList>
            <person name="Goeker M."/>
        </authorList>
    </citation>
    <scope>NUCLEOTIDE SEQUENCE [LARGE SCALE GENOMIC DNA]</scope>
    <source>
        <strain evidence="8 9">DSM 12048</strain>
    </source>
</reference>
<dbReference type="RefSeq" id="WP_104069343.1">
    <property type="nucleotide sequence ID" value="NZ_PRDS01000002.1"/>
</dbReference>
<comment type="caution">
    <text evidence="8">The sequence shown here is derived from an EMBL/GenBank/DDBJ whole genome shotgun (WGS) entry which is preliminary data.</text>
</comment>
<name>A0A2S5JJQ5_9RHOB</name>
<dbReference type="Pfam" id="PF04800">
    <property type="entry name" value="NDUS4"/>
    <property type="match status" value="1"/>
</dbReference>
<proteinExistence type="predicted"/>
<keyword evidence="3" id="KW-0679">Respiratory chain</keyword>
<keyword evidence="4" id="KW-0809">Transit peptide</keyword>
<evidence type="ECO:0000313" key="8">
    <source>
        <dbReference type="EMBL" id="PPB81485.1"/>
    </source>
</evidence>
<dbReference type="GO" id="GO:0022900">
    <property type="term" value="P:electron transport chain"/>
    <property type="evidence" value="ECO:0007669"/>
    <property type="project" value="InterPro"/>
</dbReference>
<dbReference type="GO" id="GO:0016020">
    <property type="term" value="C:membrane"/>
    <property type="evidence" value="ECO:0007669"/>
    <property type="project" value="UniProtKB-SubCell"/>
</dbReference>
<evidence type="ECO:0000256" key="7">
    <source>
        <dbReference type="SAM" id="MobiDB-lite"/>
    </source>
</evidence>